<dbReference type="PANTHER" id="PTHR11362:SF82">
    <property type="entry name" value="PHOSPHATIDYLETHANOLAMINE-BINDING PROTEIN 4"/>
    <property type="match status" value="1"/>
</dbReference>
<protein>
    <recommendedName>
        <fullName evidence="2">Phosphatidylethanolamine-binding protein</fullName>
    </recommendedName>
</protein>
<dbReference type="KEGG" id="ppyr:116162736"/>
<dbReference type="InterPro" id="IPR036610">
    <property type="entry name" value="PEBP-like_sf"/>
</dbReference>
<dbReference type="EMBL" id="GEZM01090707">
    <property type="protein sequence ID" value="JAV57189.1"/>
    <property type="molecule type" value="Transcribed_RNA"/>
</dbReference>
<dbReference type="Gene3D" id="3.90.280.10">
    <property type="entry name" value="PEBP-like"/>
    <property type="match status" value="1"/>
</dbReference>
<sequence length="197" mass="22717">MLNIFRYYSIALHGIRKHRVVPDIIDIIPSDLAEVVYPNDVRVEIATELKPIQVKEPPIIRWAAHPNLFYTISLTDPDAPSNRNPILREWHHWLVGNIPGDAIEKGETLTEYIGAGPPRGSGLHRYVFLVFQQKDRIQFEEQRLTNDSVKNRGKFSIRKFAQKYNLGNPIAANFFHAQWDDYVPILYTQLKMAADSP</sequence>
<reference evidence="1" key="1">
    <citation type="journal article" date="2016" name="Sci. Rep.">
        <title>Molecular characterization of firefly nuptial gifts: a multi-omics approach sheds light on postcopulatory sexual selection.</title>
        <authorList>
            <person name="Al-Wathiqui N."/>
            <person name="Fallon T.R."/>
            <person name="South A."/>
            <person name="Weng J.K."/>
            <person name="Lewis S.M."/>
        </authorList>
    </citation>
    <scope>NUCLEOTIDE SEQUENCE</scope>
</reference>
<evidence type="ECO:0008006" key="2">
    <source>
        <dbReference type="Google" id="ProtNLM"/>
    </source>
</evidence>
<dbReference type="GeneID" id="116162736"/>
<dbReference type="SUPFAM" id="SSF49777">
    <property type="entry name" value="PEBP-like"/>
    <property type="match status" value="1"/>
</dbReference>
<proteinExistence type="predicted"/>
<accession>A0A1Y1K6V4</accession>
<dbReference type="PANTHER" id="PTHR11362">
    <property type="entry name" value="PHOSPHATIDYLETHANOLAMINE-BINDING PROTEIN"/>
    <property type="match status" value="1"/>
</dbReference>
<organism evidence="1">
    <name type="scientific">Photinus pyralis</name>
    <name type="common">Common eastern firefly</name>
    <name type="synonym">Lampyris pyralis</name>
    <dbReference type="NCBI Taxonomy" id="7054"/>
    <lineage>
        <taxon>Eukaryota</taxon>
        <taxon>Metazoa</taxon>
        <taxon>Ecdysozoa</taxon>
        <taxon>Arthropoda</taxon>
        <taxon>Hexapoda</taxon>
        <taxon>Insecta</taxon>
        <taxon>Pterygota</taxon>
        <taxon>Neoptera</taxon>
        <taxon>Endopterygota</taxon>
        <taxon>Coleoptera</taxon>
        <taxon>Polyphaga</taxon>
        <taxon>Elateriformia</taxon>
        <taxon>Elateroidea</taxon>
        <taxon>Lampyridae</taxon>
        <taxon>Lampyrinae</taxon>
        <taxon>Photinus</taxon>
    </lineage>
</organism>
<dbReference type="Pfam" id="PF01161">
    <property type="entry name" value="PBP"/>
    <property type="match status" value="1"/>
</dbReference>
<dbReference type="AlphaFoldDB" id="A0A1Y1K6V4"/>
<name>A0A1Y1K6V4_PHOPY</name>
<evidence type="ECO:0000313" key="1">
    <source>
        <dbReference type="EMBL" id="JAV57189.1"/>
    </source>
</evidence>
<dbReference type="OrthoDB" id="2506647at2759"/>
<dbReference type="InterPro" id="IPR008914">
    <property type="entry name" value="PEBP"/>
</dbReference>
<dbReference type="CDD" id="cd00866">
    <property type="entry name" value="PEBP_euk"/>
    <property type="match status" value="1"/>
</dbReference>
<dbReference type="RefSeq" id="XP_031332286.1">
    <property type="nucleotide sequence ID" value="XM_031476426.1"/>
</dbReference>
<dbReference type="InterPro" id="IPR035810">
    <property type="entry name" value="PEBP_euk"/>
</dbReference>